<dbReference type="InterPro" id="IPR004148">
    <property type="entry name" value="BAR_dom"/>
</dbReference>
<name>A0A0C2GDY8_9BILA</name>
<dbReference type="EMBL" id="KN734780">
    <property type="protein sequence ID" value="KIH57134.1"/>
    <property type="molecule type" value="Genomic_DNA"/>
</dbReference>
<reference evidence="2 3" key="1">
    <citation type="submission" date="2013-12" db="EMBL/GenBank/DDBJ databases">
        <title>Draft genome of the parsitic nematode Ancylostoma duodenale.</title>
        <authorList>
            <person name="Mitreva M."/>
        </authorList>
    </citation>
    <scope>NUCLEOTIDE SEQUENCE [LARGE SCALE GENOMIC DNA]</scope>
    <source>
        <strain evidence="2 3">Zhejiang</strain>
    </source>
</reference>
<evidence type="ECO:0000313" key="3">
    <source>
        <dbReference type="Proteomes" id="UP000054047"/>
    </source>
</evidence>
<dbReference type="PANTHER" id="PTHR12552:SF1">
    <property type="entry name" value="RHO GTPASE-ACTIVATING PROTEIN GRAF"/>
    <property type="match status" value="1"/>
</dbReference>
<dbReference type="GO" id="GO:0005096">
    <property type="term" value="F:GTPase activator activity"/>
    <property type="evidence" value="ECO:0007669"/>
    <property type="project" value="InterPro"/>
</dbReference>
<organism evidence="2 3">
    <name type="scientific">Ancylostoma duodenale</name>
    <dbReference type="NCBI Taxonomy" id="51022"/>
    <lineage>
        <taxon>Eukaryota</taxon>
        <taxon>Metazoa</taxon>
        <taxon>Ecdysozoa</taxon>
        <taxon>Nematoda</taxon>
        <taxon>Chromadorea</taxon>
        <taxon>Rhabditida</taxon>
        <taxon>Rhabditina</taxon>
        <taxon>Rhabditomorpha</taxon>
        <taxon>Strongyloidea</taxon>
        <taxon>Ancylostomatidae</taxon>
        <taxon>Ancylostomatinae</taxon>
        <taxon>Ancylostoma</taxon>
    </lineage>
</organism>
<dbReference type="OrthoDB" id="3183924at2759"/>
<protein>
    <recommendedName>
        <fullName evidence="1">BAR domain-containing protein</fullName>
    </recommendedName>
</protein>
<accession>A0A0C2GDY8</accession>
<sequence length="74" mass="8708">MVLKPLEFSECIADTPWFRQNLHEHEVALEDAYKSIKNIETQCRELISCTRNPGITGSILQTKWSFSKRYCWTD</sequence>
<feature type="domain" description="BAR" evidence="1">
    <location>
        <begin position="6"/>
        <end position="55"/>
    </location>
</feature>
<dbReference type="GO" id="GO:0005737">
    <property type="term" value="C:cytoplasm"/>
    <property type="evidence" value="ECO:0007669"/>
    <property type="project" value="InterPro"/>
</dbReference>
<evidence type="ECO:0000313" key="2">
    <source>
        <dbReference type="EMBL" id="KIH57134.1"/>
    </source>
</evidence>
<dbReference type="Gene3D" id="1.20.1270.60">
    <property type="entry name" value="Arfaptin homology (AH) domain/BAR domain"/>
    <property type="match status" value="1"/>
</dbReference>
<dbReference type="PANTHER" id="PTHR12552">
    <property type="entry name" value="OLIGOPHRENIN 1"/>
    <property type="match status" value="1"/>
</dbReference>
<gene>
    <name evidence="2" type="ORF">ANCDUO_12676</name>
</gene>
<evidence type="ECO:0000259" key="1">
    <source>
        <dbReference type="Pfam" id="PF16746"/>
    </source>
</evidence>
<dbReference type="AlphaFoldDB" id="A0A0C2GDY8"/>
<proteinExistence type="predicted"/>
<dbReference type="InterPro" id="IPR047234">
    <property type="entry name" value="GRAF_fam"/>
</dbReference>
<dbReference type="InterPro" id="IPR027267">
    <property type="entry name" value="AH/BAR_dom_sf"/>
</dbReference>
<dbReference type="SUPFAM" id="SSF103657">
    <property type="entry name" value="BAR/IMD domain-like"/>
    <property type="match status" value="1"/>
</dbReference>
<keyword evidence="3" id="KW-1185">Reference proteome</keyword>
<dbReference type="Proteomes" id="UP000054047">
    <property type="component" value="Unassembled WGS sequence"/>
</dbReference>
<dbReference type="Pfam" id="PF16746">
    <property type="entry name" value="BAR_3"/>
    <property type="match status" value="1"/>
</dbReference>